<dbReference type="InterPro" id="IPR036097">
    <property type="entry name" value="HisK_dim/P_sf"/>
</dbReference>
<keyword evidence="9" id="KW-1133">Transmembrane helix</keyword>
<dbReference type="InterPro" id="IPR005467">
    <property type="entry name" value="His_kinase_dom"/>
</dbReference>
<dbReference type="SUPFAM" id="SSF55874">
    <property type="entry name" value="ATPase domain of HSP90 chaperone/DNA topoisomerase II/histidine kinase"/>
    <property type="match status" value="1"/>
</dbReference>
<evidence type="ECO:0000256" key="11">
    <source>
        <dbReference type="ARBA" id="ARBA00023136"/>
    </source>
</evidence>
<evidence type="ECO:0000256" key="3">
    <source>
        <dbReference type="ARBA" id="ARBA00012438"/>
    </source>
</evidence>
<evidence type="ECO:0000259" key="14">
    <source>
        <dbReference type="PROSITE" id="PS50109"/>
    </source>
</evidence>
<dbReference type="SUPFAM" id="SSF52172">
    <property type="entry name" value="CheY-like"/>
    <property type="match status" value="2"/>
</dbReference>
<dbReference type="InterPro" id="IPR004358">
    <property type="entry name" value="Sig_transdc_His_kin-like_C"/>
</dbReference>
<dbReference type="Gene3D" id="1.10.287.130">
    <property type="match status" value="1"/>
</dbReference>
<dbReference type="RefSeq" id="WP_258821663.1">
    <property type="nucleotide sequence ID" value="NZ_JANUHB010000002.1"/>
</dbReference>
<dbReference type="InterPro" id="IPR001789">
    <property type="entry name" value="Sig_transdc_resp-reg_receiver"/>
</dbReference>
<protein>
    <recommendedName>
        <fullName evidence="3">histidine kinase</fullName>
        <ecNumber evidence="3">2.7.13.3</ecNumber>
    </recommendedName>
</protein>
<dbReference type="InterPro" id="IPR000700">
    <property type="entry name" value="PAS-assoc_C"/>
</dbReference>
<dbReference type="PROSITE" id="PS50113">
    <property type="entry name" value="PAC"/>
    <property type="match status" value="1"/>
</dbReference>
<dbReference type="Gene3D" id="3.30.565.10">
    <property type="entry name" value="Histidine kinase-like ATPase, C-terminal domain"/>
    <property type="match status" value="1"/>
</dbReference>
<keyword evidence="4" id="KW-1003">Cell membrane</keyword>
<dbReference type="NCBIfam" id="TIGR00229">
    <property type="entry name" value="sensory_box"/>
    <property type="match status" value="3"/>
</dbReference>
<dbReference type="InterPro" id="IPR003661">
    <property type="entry name" value="HisK_dim/P_dom"/>
</dbReference>
<dbReference type="PROSITE" id="PS50112">
    <property type="entry name" value="PAS"/>
    <property type="match status" value="1"/>
</dbReference>
<dbReference type="PANTHER" id="PTHR45339:SF1">
    <property type="entry name" value="HYBRID SIGNAL TRANSDUCTION HISTIDINE KINASE J"/>
    <property type="match status" value="1"/>
</dbReference>
<dbReference type="InterPro" id="IPR036641">
    <property type="entry name" value="HPT_dom_sf"/>
</dbReference>
<dbReference type="Gene3D" id="3.30.450.20">
    <property type="entry name" value="PAS domain"/>
    <property type="match status" value="3"/>
</dbReference>
<comment type="subcellular location">
    <subcellularLocation>
        <location evidence="2">Cell membrane</location>
        <topology evidence="2">Multi-pass membrane protein</topology>
    </subcellularLocation>
</comment>
<evidence type="ECO:0000256" key="9">
    <source>
        <dbReference type="ARBA" id="ARBA00022989"/>
    </source>
</evidence>
<feature type="modified residue" description="4-aspartylphosphate" evidence="13">
    <location>
        <position position="1202"/>
    </location>
</feature>
<keyword evidence="6" id="KW-0812">Transmembrane</keyword>
<evidence type="ECO:0000256" key="13">
    <source>
        <dbReference type="PROSITE-ProRule" id="PRU00169"/>
    </source>
</evidence>
<feature type="modified residue" description="Phosphohistidine" evidence="12">
    <location>
        <position position="1344"/>
    </location>
</feature>
<dbReference type="PROSITE" id="PS50110">
    <property type="entry name" value="RESPONSE_REGULATORY"/>
    <property type="match status" value="2"/>
</dbReference>
<evidence type="ECO:0000259" key="18">
    <source>
        <dbReference type="PROSITE" id="PS50894"/>
    </source>
</evidence>
<dbReference type="InterPro" id="IPR003594">
    <property type="entry name" value="HATPase_dom"/>
</dbReference>
<evidence type="ECO:0000256" key="7">
    <source>
        <dbReference type="ARBA" id="ARBA00022741"/>
    </source>
</evidence>
<dbReference type="SMART" id="SM00091">
    <property type="entry name" value="PAS"/>
    <property type="match status" value="3"/>
</dbReference>
<name>A0ABT2DBT6_9BURK</name>
<evidence type="ECO:0000259" key="16">
    <source>
        <dbReference type="PROSITE" id="PS50112"/>
    </source>
</evidence>
<keyword evidence="20" id="KW-1185">Reference proteome</keyword>
<dbReference type="CDD" id="cd00082">
    <property type="entry name" value="HisKA"/>
    <property type="match status" value="1"/>
</dbReference>
<feature type="domain" description="Response regulatory" evidence="15">
    <location>
        <begin position="1151"/>
        <end position="1268"/>
    </location>
</feature>
<evidence type="ECO:0000256" key="4">
    <source>
        <dbReference type="ARBA" id="ARBA00022475"/>
    </source>
</evidence>
<accession>A0ABT2DBT6</accession>
<keyword evidence="8" id="KW-0067">ATP-binding</keyword>
<dbReference type="InterPro" id="IPR000014">
    <property type="entry name" value="PAS"/>
</dbReference>
<feature type="domain" description="Response regulatory" evidence="15">
    <location>
        <begin position="1012"/>
        <end position="1130"/>
    </location>
</feature>
<keyword evidence="10" id="KW-0902">Two-component regulatory system</keyword>
<dbReference type="InterPro" id="IPR036890">
    <property type="entry name" value="HATPase_C_sf"/>
</dbReference>
<comment type="catalytic activity">
    <reaction evidence="1">
        <text>ATP + protein L-histidine = ADP + protein N-phospho-L-histidine.</text>
        <dbReference type="EC" id="2.7.13.3"/>
    </reaction>
</comment>
<evidence type="ECO:0000256" key="2">
    <source>
        <dbReference type="ARBA" id="ARBA00004651"/>
    </source>
</evidence>
<dbReference type="SMART" id="SM00387">
    <property type="entry name" value="HATPase_c"/>
    <property type="match status" value="1"/>
</dbReference>
<dbReference type="CDD" id="cd17546">
    <property type="entry name" value="REC_hyHK_CKI1_RcsC-like"/>
    <property type="match status" value="1"/>
</dbReference>
<dbReference type="Pfam" id="PF00512">
    <property type="entry name" value="HisKA"/>
    <property type="match status" value="1"/>
</dbReference>
<dbReference type="PROSITE" id="PS50894">
    <property type="entry name" value="HPT"/>
    <property type="match status" value="1"/>
</dbReference>
<dbReference type="Pfam" id="PF00072">
    <property type="entry name" value="Response_reg"/>
    <property type="match status" value="2"/>
</dbReference>
<dbReference type="InterPro" id="IPR008207">
    <property type="entry name" value="Sig_transdc_His_kin_Hpt_dom"/>
</dbReference>
<evidence type="ECO:0000256" key="10">
    <source>
        <dbReference type="ARBA" id="ARBA00023012"/>
    </source>
</evidence>
<dbReference type="CDD" id="cd00156">
    <property type="entry name" value="REC"/>
    <property type="match status" value="1"/>
</dbReference>
<dbReference type="Gene3D" id="3.40.50.2300">
    <property type="match status" value="2"/>
</dbReference>
<dbReference type="Proteomes" id="UP001206126">
    <property type="component" value="Unassembled WGS sequence"/>
</dbReference>
<organism evidence="19 20">
    <name type="scientific">Massilia agilis</name>
    <dbReference type="NCBI Taxonomy" id="1811226"/>
    <lineage>
        <taxon>Bacteria</taxon>
        <taxon>Pseudomonadati</taxon>
        <taxon>Pseudomonadota</taxon>
        <taxon>Betaproteobacteria</taxon>
        <taxon>Burkholderiales</taxon>
        <taxon>Oxalobacteraceae</taxon>
        <taxon>Telluria group</taxon>
        <taxon>Massilia</taxon>
    </lineage>
</organism>
<dbReference type="InterPro" id="IPR035965">
    <property type="entry name" value="PAS-like_dom_sf"/>
</dbReference>
<evidence type="ECO:0000259" key="17">
    <source>
        <dbReference type="PROSITE" id="PS50113"/>
    </source>
</evidence>
<feature type="modified residue" description="4-aspartylphosphate" evidence="13">
    <location>
        <position position="1062"/>
    </location>
</feature>
<dbReference type="InterPro" id="IPR011006">
    <property type="entry name" value="CheY-like_superfamily"/>
</dbReference>
<dbReference type="EC" id="2.7.13.3" evidence="3"/>
<comment type="caution">
    <text evidence="19">The sequence shown here is derived from an EMBL/GenBank/DDBJ whole genome shotgun (WGS) entry which is preliminary data.</text>
</comment>
<dbReference type="SUPFAM" id="SSF47226">
    <property type="entry name" value="Histidine-containing phosphotransfer domain, HPT domain"/>
    <property type="match status" value="1"/>
</dbReference>
<evidence type="ECO:0000313" key="19">
    <source>
        <dbReference type="EMBL" id="MCS0807876.1"/>
    </source>
</evidence>
<evidence type="ECO:0000313" key="20">
    <source>
        <dbReference type="Proteomes" id="UP001206126"/>
    </source>
</evidence>
<keyword evidence="5 13" id="KW-0597">Phosphoprotein</keyword>
<evidence type="ECO:0000256" key="5">
    <source>
        <dbReference type="ARBA" id="ARBA00022553"/>
    </source>
</evidence>
<dbReference type="InterPro" id="IPR013656">
    <property type="entry name" value="PAS_4"/>
</dbReference>
<keyword evidence="11" id="KW-0472">Membrane</keyword>
<dbReference type="Pfam" id="PF08448">
    <property type="entry name" value="PAS_4"/>
    <property type="match status" value="2"/>
</dbReference>
<feature type="domain" description="PAS" evidence="16">
    <location>
        <begin position="634"/>
        <end position="704"/>
    </location>
</feature>
<evidence type="ECO:0000256" key="1">
    <source>
        <dbReference type="ARBA" id="ARBA00000085"/>
    </source>
</evidence>
<dbReference type="EMBL" id="JANUHB010000002">
    <property type="protein sequence ID" value="MCS0807876.1"/>
    <property type="molecule type" value="Genomic_DNA"/>
</dbReference>
<dbReference type="SUPFAM" id="SSF55785">
    <property type="entry name" value="PYP-like sensor domain (PAS domain)"/>
    <property type="match status" value="3"/>
</dbReference>
<proteinExistence type="predicted"/>
<dbReference type="Pfam" id="PF02518">
    <property type="entry name" value="HATPase_c"/>
    <property type="match status" value="1"/>
</dbReference>
<feature type="domain" description="HPt" evidence="18">
    <location>
        <begin position="1305"/>
        <end position="1405"/>
    </location>
</feature>
<sequence>MFRRQRLPSIRSKLFTLILACALPILIGYVAFARDAGRREREHVAQDAQTVAQALVAAVDRELASSETAARVLANSWLLAHGRLAEFHANARNLLRPEFPAHAIALADAEGREILNTRFAYGSEIPPGGARAEVKRVFATGESVATGLRTPGPDPTQVLSIIVPVWREGKVVYALSVQMRPKPVADLLASQHLPDQWMAQVFDNQQRLVASNADLTATQGTPLPAAVAQALARRDIGIAALGKDADAEFAAFARSREHRWTVAVTVPRDAAPQMLGHPHGAILTGVAALLAVSLGLAWLIGGSIARSVRALIGPAQALGRGEAVVIPKMAIAEADAVADALRQVDRKLARYRRGLATLVNERTAELERSTALLETVYASAPVGLCFMDRELRFVMINDYLAAINAVPASEHIGRTLPEVLGPVGEQFELDYRRVLESGRPMVDLESVGGVPAAPGVMRHWLASYYPVFGPDREIVGINAVVLDITERKLQEQRNRDNEELFRALYEGSGDAHTLLAYGAGFVSANRAAAALFGFDEIDELLSLSPASVSPPCQPDGRGSEELMRQYMRQVMDTGGAHFEWQYRRRDGSTFHADVVLTSVDIGGKGMMQGTMRDISSRVAAETALRATSERLARNERFIRTVTDHLPGMVGYWDADLRCRFANRPYLQWLGRSEEQVFGERVQALIAVDQLEQVNEHIHAVLAGRAQSFERQLQMRSGELVHAWGNYIPDFDEHGTVRGFYVLYTDVTELKRTQGRLVQALHEAEHASSAKGQFLANMSHEIRTPMNAIMGLARLLEEAPLGRRERGYVERMQLAAKSLLGMLSDVLDFSKVEAGQLVLEHQPFLLDDVLATVAAVAASNAWAKGVEPVFDVDSAVPRSLVGDQVRLGQVLLNLAANAIKFTDKGEVVLTVRAAGFDAGTARLAFSVRDTGIGIAPDQQERMFEAFSQADSSISRKYGGAGLGLAICRRLVELMGGQLRVDSAPGLGATFSFELAFPLAPHAPALPCPDPALAVLVADDNPSALAALAGACEAFGWQVDRADGGAAALALLRAGRRYDLAFLDSAMPDLDGASVLAYARSDQSIRLPRCALAAADPERERLAALADDLHVDALLAKPFTRRALLETVAELCSGAAPAPARPIPLAGRLAGLRVLLVEDNVINQEVANYALVHAGASVDIAENGQMALSMLSERSVQYDAVLMDLQMPVMNGYEATAAIRAMGLGRLPIIAMTANAMEEDRRRALAAGMDAHLAKPIEVDVLVDTLLAVAGRAAGGAAEAAAPGAWPAPPSIPGIDLKATLPRFGGAFANFAAVFRRFESSQGRTLDEVRELLRSGDRKGAQQLVHRLRGVAANLGANEVAALALDFEQALRSADEAALALRLARLDAALSIVLDASREIDAAGDGAEPGVAAGTCAQREDLIGLLDLLHNNNLKAMAQFDALRPALAGLLDAKSGDALADAIGTLRFDVAAALLQDILNGKIQA</sequence>
<dbReference type="SMART" id="SM00448">
    <property type="entry name" value="REC"/>
    <property type="match status" value="2"/>
</dbReference>
<reference evidence="19 20" key="1">
    <citation type="submission" date="2022-08" db="EMBL/GenBank/DDBJ databases">
        <title>Reclassification of Massilia species as members of the genera Telluria, Duganella, Pseudoduganella, Mokoshia gen. nov. and Zemynaea gen. nov. using orthogonal and non-orthogonal genome-based approaches.</title>
        <authorList>
            <person name="Bowman J.P."/>
        </authorList>
    </citation>
    <scope>NUCLEOTIDE SEQUENCE [LARGE SCALE GENOMIC DNA]</scope>
    <source>
        <strain evidence="19 20">JCM 31605</strain>
    </source>
</reference>
<evidence type="ECO:0000256" key="8">
    <source>
        <dbReference type="ARBA" id="ARBA00022840"/>
    </source>
</evidence>
<evidence type="ECO:0000256" key="12">
    <source>
        <dbReference type="PROSITE-ProRule" id="PRU00110"/>
    </source>
</evidence>
<dbReference type="SMART" id="SM00388">
    <property type="entry name" value="HisKA"/>
    <property type="match status" value="1"/>
</dbReference>
<dbReference type="CDD" id="cd00130">
    <property type="entry name" value="PAS"/>
    <property type="match status" value="2"/>
</dbReference>
<dbReference type="CDD" id="cd16922">
    <property type="entry name" value="HATPase_EvgS-ArcB-TorS-like"/>
    <property type="match status" value="1"/>
</dbReference>
<feature type="domain" description="Histidine kinase" evidence="14">
    <location>
        <begin position="776"/>
        <end position="997"/>
    </location>
</feature>
<feature type="domain" description="PAC" evidence="17">
    <location>
        <begin position="706"/>
        <end position="758"/>
    </location>
</feature>
<keyword evidence="7" id="KW-0547">Nucleotide-binding</keyword>
<evidence type="ECO:0000259" key="15">
    <source>
        <dbReference type="PROSITE" id="PS50110"/>
    </source>
</evidence>
<dbReference type="Pfam" id="PF01627">
    <property type="entry name" value="Hpt"/>
    <property type="match status" value="1"/>
</dbReference>
<dbReference type="PRINTS" id="PR00344">
    <property type="entry name" value="BCTRLSENSOR"/>
</dbReference>
<dbReference type="Pfam" id="PF13426">
    <property type="entry name" value="PAS_9"/>
    <property type="match status" value="1"/>
</dbReference>
<dbReference type="SMART" id="SM00086">
    <property type="entry name" value="PAC"/>
    <property type="match status" value="3"/>
</dbReference>
<dbReference type="PROSITE" id="PS50109">
    <property type="entry name" value="HIS_KIN"/>
    <property type="match status" value="1"/>
</dbReference>
<gene>
    <name evidence="19" type="ORF">NX774_08065</name>
</gene>
<evidence type="ECO:0000256" key="6">
    <source>
        <dbReference type="ARBA" id="ARBA00022692"/>
    </source>
</evidence>
<dbReference type="PANTHER" id="PTHR45339">
    <property type="entry name" value="HYBRID SIGNAL TRANSDUCTION HISTIDINE KINASE J"/>
    <property type="match status" value="1"/>
</dbReference>
<dbReference type="InterPro" id="IPR001610">
    <property type="entry name" value="PAC"/>
</dbReference>
<dbReference type="Gene3D" id="1.20.120.160">
    <property type="entry name" value="HPT domain"/>
    <property type="match status" value="1"/>
</dbReference>
<dbReference type="SUPFAM" id="SSF47384">
    <property type="entry name" value="Homodimeric domain of signal transducing histidine kinase"/>
    <property type="match status" value="1"/>
</dbReference>